<dbReference type="PRINTS" id="PR02039">
    <property type="entry name" value="SPLICEFRBRR1"/>
</dbReference>
<name>A0A7H9AWY9_ZYGMR</name>
<dbReference type="RefSeq" id="XP_037142027.1">
    <property type="nucleotide sequence ID" value="XM_037286132.1"/>
</dbReference>
<evidence type="ECO:0000313" key="2">
    <source>
        <dbReference type="Proteomes" id="UP000509704"/>
    </source>
</evidence>
<dbReference type="GO" id="GO:0000387">
    <property type="term" value="P:spliceosomal snRNP assembly"/>
    <property type="evidence" value="ECO:0007669"/>
    <property type="project" value="InterPro"/>
</dbReference>
<dbReference type="AlphaFoldDB" id="A0A7H9AWY9"/>
<dbReference type="OrthoDB" id="428895at2759"/>
<accession>A0A7H9AWY9</accession>
<dbReference type="InterPro" id="IPR035426">
    <property type="entry name" value="Gemin2/Brr1"/>
</dbReference>
<evidence type="ECO:0008006" key="3">
    <source>
        <dbReference type="Google" id="ProtNLM"/>
    </source>
</evidence>
<dbReference type="EMBL" id="CP058604">
    <property type="protein sequence ID" value="QLG70299.1"/>
    <property type="molecule type" value="Genomic_DNA"/>
</dbReference>
<dbReference type="Proteomes" id="UP000509704">
    <property type="component" value="Chromosome 1"/>
</dbReference>
<dbReference type="InterPro" id="IPR023251">
    <property type="entry name" value="Brr1"/>
</dbReference>
<dbReference type="GO" id="GO:0030532">
    <property type="term" value="C:small nuclear ribonucleoprotein complex"/>
    <property type="evidence" value="ECO:0007669"/>
    <property type="project" value="InterPro"/>
</dbReference>
<dbReference type="Gene3D" id="1.20.58.1070">
    <property type="match status" value="1"/>
</dbReference>
<dbReference type="KEGG" id="zmk:HG535_0A02370"/>
<protein>
    <recommendedName>
        <fullName evidence="3">Pre-mRNA-splicing factor BRR1</fullName>
    </recommendedName>
</protein>
<sequence>MRDNSKHLVDSAFGQSRAFSLNDKLVNPEAVRYLSNVRQEALRTNVSKKKQYTKYKASLYDDEEEETSKVVVLNNNPPPSEVFADFRLRMDKWLEWFIDTKQIVNENSDVFQGYDGTTMDLLLLYLRRYLSGLPEQKGIVLHLLSILKEAPNIKEDSSLEIDEQWAISTVKKLKNKKIKSIDDIKINIQELNREIPVGFKQWYQYLQEHEPTHTAFTSTINARNIWILVQYMNQEWLKDMMKCKRPPQSIRLSNWLLYILYHLPVNLTAESVSSIRELGKKCRKVIEEDAVKAASEEAKIKIPALQINLPSEMANLGISSAPCDLNIVGLTLAVIASIYRQRDLVDWV</sequence>
<dbReference type="GeneID" id="59233935"/>
<dbReference type="Pfam" id="PF04938">
    <property type="entry name" value="SIP1"/>
    <property type="match status" value="1"/>
</dbReference>
<gene>
    <name evidence="1" type="ORF">HG535_0A02370</name>
</gene>
<proteinExistence type="predicted"/>
<evidence type="ECO:0000313" key="1">
    <source>
        <dbReference type="EMBL" id="QLG70299.1"/>
    </source>
</evidence>
<organism evidence="1 2">
    <name type="scientific">Zygotorulaspora mrakii</name>
    <name type="common">Zygosaccharomyces mrakii</name>
    <dbReference type="NCBI Taxonomy" id="42260"/>
    <lineage>
        <taxon>Eukaryota</taxon>
        <taxon>Fungi</taxon>
        <taxon>Dikarya</taxon>
        <taxon>Ascomycota</taxon>
        <taxon>Saccharomycotina</taxon>
        <taxon>Saccharomycetes</taxon>
        <taxon>Saccharomycetales</taxon>
        <taxon>Saccharomycetaceae</taxon>
        <taxon>Zygotorulaspora</taxon>
    </lineage>
</organism>
<keyword evidence="2" id="KW-1185">Reference proteome</keyword>
<reference evidence="1 2" key="1">
    <citation type="submission" date="2020-07" db="EMBL/GenBank/DDBJ databases">
        <title>The yeast mating-type switching endonuclease HO is a domesticated member of an unorthodox homing genetic element family.</title>
        <authorList>
            <person name="Coughlan A.Y."/>
            <person name="Lombardi L."/>
            <person name="Braun-Galleani S."/>
            <person name="Martos A.R."/>
            <person name="Galeote V."/>
            <person name="Bigey F."/>
            <person name="Dequin S."/>
            <person name="Byrne K.P."/>
            <person name="Wolfe K.H."/>
        </authorList>
    </citation>
    <scope>NUCLEOTIDE SEQUENCE [LARGE SCALE GENOMIC DNA]</scope>
    <source>
        <strain evidence="1 2">NRRL Y-6702</strain>
    </source>
</reference>